<dbReference type="EMBL" id="FNHH01000010">
    <property type="protein sequence ID" value="SDM34665.1"/>
    <property type="molecule type" value="Genomic_DNA"/>
</dbReference>
<comment type="subunit">
    <text evidence="3">Homotrimer.</text>
</comment>
<evidence type="ECO:0000256" key="2">
    <source>
        <dbReference type="ARBA" id="ARBA00006906"/>
    </source>
</evidence>
<keyword evidence="5" id="KW-0119">Carbohydrate metabolism</keyword>
<dbReference type="Pfam" id="PF01081">
    <property type="entry name" value="Aldolase"/>
    <property type="match status" value="1"/>
</dbReference>
<evidence type="ECO:0000256" key="4">
    <source>
        <dbReference type="ARBA" id="ARBA00023239"/>
    </source>
</evidence>
<dbReference type="PANTHER" id="PTHR30246">
    <property type="entry name" value="2-KETO-3-DEOXY-6-PHOSPHOGLUCONATE ALDOLASE"/>
    <property type="match status" value="1"/>
</dbReference>
<dbReference type="InterPro" id="IPR000887">
    <property type="entry name" value="Aldlse_KDPG_KHG"/>
</dbReference>
<proteinExistence type="inferred from homology"/>
<dbReference type="GO" id="GO:0016829">
    <property type="term" value="F:lyase activity"/>
    <property type="evidence" value="ECO:0007669"/>
    <property type="project" value="UniProtKB-KW"/>
</dbReference>
<comment type="pathway">
    <text evidence="1">Carbohydrate acid metabolism.</text>
</comment>
<dbReference type="AlphaFoldDB" id="A0A1G9SIQ5"/>
<evidence type="ECO:0000313" key="6">
    <source>
        <dbReference type="EMBL" id="SDM34665.1"/>
    </source>
</evidence>
<evidence type="ECO:0000313" key="7">
    <source>
        <dbReference type="Proteomes" id="UP000199226"/>
    </source>
</evidence>
<accession>A0A1G9SIQ5</accession>
<dbReference type="STRING" id="990371.SAMN05421813_11052"/>
<gene>
    <name evidence="6" type="ORF">SAMN05421813_11052</name>
</gene>
<dbReference type="InterPro" id="IPR013785">
    <property type="entry name" value="Aldolase_TIM"/>
</dbReference>
<protein>
    <submittedName>
        <fullName evidence="6">2-dehydro-3-deoxyphosphogluconate aldolase / (4S)-4-hydroxy-2-oxoglutarate aldolase</fullName>
    </submittedName>
</protein>
<dbReference type="SUPFAM" id="SSF51569">
    <property type="entry name" value="Aldolase"/>
    <property type="match status" value="1"/>
</dbReference>
<dbReference type="Proteomes" id="UP000199226">
    <property type="component" value="Unassembled WGS sequence"/>
</dbReference>
<evidence type="ECO:0000256" key="1">
    <source>
        <dbReference type="ARBA" id="ARBA00004761"/>
    </source>
</evidence>
<dbReference type="CDD" id="cd00452">
    <property type="entry name" value="KDPG_aldolase"/>
    <property type="match status" value="1"/>
</dbReference>
<evidence type="ECO:0000256" key="5">
    <source>
        <dbReference type="ARBA" id="ARBA00023277"/>
    </source>
</evidence>
<name>A0A1G9SIQ5_9SPHI</name>
<reference evidence="7" key="1">
    <citation type="submission" date="2016-10" db="EMBL/GenBank/DDBJ databases">
        <authorList>
            <person name="Varghese N."/>
            <person name="Submissions S."/>
        </authorList>
    </citation>
    <scope>NUCLEOTIDE SEQUENCE [LARGE SCALE GENOMIC DNA]</scope>
    <source>
        <strain evidence="7">DSM 24536</strain>
    </source>
</reference>
<dbReference type="Gene3D" id="3.20.20.70">
    <property type="entry name" value="Aldolase class I"/>
    <property type="match status" value="1"/>
</dbReference>
<dbReference type="NCBIfam" id="TIGR01182">
    <property type="entry name" value="eda"/>
    <property type="match status" value="1"/>
</dbReference>
<evidence type="ECO:0000256" key="3">
    <source>
        <dbReference type="ARBA" id="ARBA00011233"/>
    </source>
</evidence>
<dbReference type="PANTHER" id="PTHR30246:SF1">
    <property type="entry name" value="2-DEHYDRO-3-DEOXY-6-PHOSPHOGALACTONATE ALDOLASE-RELATED"/>
    <property type="match status" value="1"/>
</dbReference>
<sequence length="219" mass="24126">MHYKLPPMNNQEFSWNGFAKVPIVGIIRNLSFEVIEKILPVYLSAGLTTIEITMNTPSAEDIIRFAADKYKGQLNVGAGTVCNTDDLEQAIRAGSQFIVTPILDADVVRTCVSKNIPVFPGAYTPTEIYQAWKLGASMVKVYPATSLGPEYIRDVKAPLNKIKLMPTGGINLDNIQTFIKAGADGLGIGSQLFDKTLIKDENWEGLELHFKQYVSKLNS</sequence>
<organism evidence="6 7">
    <name type="scientific">Daejeonella rubra</name>
    <dbReference type="NCBI Taxonomy" id="990371"/>
    <lineage>
        <taxon>Bacteria</taxon>
        <taxon>Pseudomonadati</taxon>
        <taxon>Bacteroidota</taxon>
        <taxon>Sphingobacteriia</taxon>
        <taxon>Sphingobacteriales</taxon>
        <taxon>Sphingobacteriaceae</taxon>
        <taxon>Daejeonella</taxon>
    </lineage>
</organism>
<keyword evidence="4" id="KW-0456">Lyase</keyword>
<keyword evidence="7" id="KW-1185">Reference proteome</keyword>
<comment type="similarity">
    <text evidence="2">Belongs to the KHG/KDPG aldolase family.</text>
</comment>